<dbReference type="SUPFAM" id="SSF51735">
    <property type="entry name" value="NAD(P)-binding Rossmann-fold domains"/>
    <property type="match status" value="1"/>
</dbReference>
<dbReference type="InterPro" id="IPR050812">
    <property type="entry name" value="Preph/Arog_dehydrog"/>
</dbReference>
<sequence>MRASVGLIGVGAFGEFMLPYLLPHCRIGAYDPVRDLEPLSERWAVVPESLEEVAAKDIVILAMPVQRMADVCRQISPYLKPGAVVLDVCSVKEEPITAMLENLPDHVDIVGTHPLFGPQTGANGITGLRIALCNVRGDRLDCVEAFLSKELRLKTIITTAEEHDRQLAYVQGLTHLMSKIVVEMDMPVLDHTTETFDIMMKMVESVRYDSEELFRAIENRNRFVGETREKFFDAARTIEERLARPGPKTDSD</sequence>
<dbReference type="GO" id="GO:0070403">
    <property type="term" value="F:NAD+ binding"/>
    <property type="evidence" value="ECO:0007669"/>
    <property type="project" value="InterPro"/>
</dbReference>
<dbReference type="OrthoDB" id="9800497at2"/>
<dbReference type="InterPro" id="IPR036291">
    <property type="entry name" value="NAD(P)-bd_dom_sf"/>
</dbReference>
<comment type="caution">
    <text evidence="3">The sequence shown here is derived from an EMBL/GenBank/DDBJ whole genome shotgun (WGS) entry which is preliminary data.</text>
</comment>
<dbReference type="PROSITE" id="PS51176">
    <property type="entry name" value="PDH_ADH"/>
    <property type="match status" value="1"/>
</dbReference>
<dbReference type="Proteomes" id="UP000287447">
    <property type="component" value="Unassembled WGS sequence"/>
</dbReference>
<protein>
    <submittedName>
        <fullName evidence="3">Prephenate dehydrogenase/arogenate dehydrogenase family protein</fullName>
    </submittedName>
</protein>
<dbReference type="InterPro" id="IPR003099">
    <property type="entry name" value="Prephen_DH"/>
</dbReference>
<dbReference type="RefSeq" id="WP_127765557.1">
    <property type="nucleotide sequence ID" value="NZ_SADE01000002.1"/>
</dbReference>
<dbReference type="GO" id="GO:0004665">
    <property type="term" value="F:prephenate dehydrogenase (NADP+) activity"/>
    <property type="evidence" value="ECO:0007669"/>
    <property type="project" value="InterPro"/>
</dbReference>
<keyword evidence="1" id="KW-0560">Oxidoreductase</keyword>
<gene>
    <name evidence="3" type="ORF">EOI86_12675</name>
</gene>
<evidence type="ECO:0000313" key="4">
    <source>
        <dbReference type="Proteomes" id="UP000287447"/>
    </source>
</evidence>
<accession>A0A437QNG3</accession>
<dbReference type="SUPFAM" id="SSF48179">
    <property type="entry name" value="6-phosphogluconate dehydrogenase C-terminal domain-like"/>
    <property type="match status" value="1"/>
</dbReference>
<dbReference type="InterPro" id="IPR008927">
    <property type="entry name" value="6-PGluconate_DH-like_C_sf"/>
</dbReference>
<dbReference type="PANTHER" id="PTHR21363">
    <property type="entry name" value="PREPHENATE DEHYDROGENASE"/>
    <property type="match status" value="1"/>
</dbReference>
<organism evidence="3 4">
    <name type="scientific">Hwanghaeella grinnelliae</name>
    <dbReference type="NCBI Taxonomy" id="2500179"/>
    <lineage>
        <taxon>Bacteria</taxon>
        <taxon>Pseudomonadati</taxon>
        <taxon>Pseudomonadota</taxon>
        <taxon>Alphaproteobacteria</taxon>
        <taxon>Rhodospirillales</taxon>
        <taxon>Rhodospirillaceae</taxon>
        <taxon>Hwanghaeella</taxon>
    </lineage>
</organism>
<feature type="domain" description="Prephenate/arogenate dehydrogenase" evidence="2">
    <location>
        <begin position="3"/>
        <end position="252"/>
    </location>
</feature>
<evidence type="ECO:0000256" key="1">
    <source>
        <dbReference type="ARBA" id="ARBA00023002"/>
    </source>
</evidence>
<dbReference type="AlphaFoldDB" id="A0A437QNG3"/>
<dbReference type="EMBL" id="SADE01000002">
    <property type="protein sequence ID" value="RVU36081.1"/>
    <property type="molecule type" value="Genomic_DNA"/>
</dbReference>
<reference evidence="4" key="1">
    <citation type="submission" date="2019-01" db="EMBL/GenBank/DDBJ databases">
        <title>Gri0909 isolated from a small marine red alga.</title>
        <authorList>
            <person name="Kim J."/>
            <person name="Jeong S.E."/>
            <person name="Jeon C.O."/>
        </authorList>
    </citation>
    <scope>NUCLEOTIDE SEQUENCE [LARGE SCALE GENOMIC DNA]</scope>
    <source>
        <strain evidence="4">Gri0909</strain>
    </source>
</reference>
<dbReference type="Pfam" id="PF02153">
    <property type="entry name" value="PDH_N"/>
    <property type="match status" value="1"/>
</dbReference>
<name>A0A437QNG3_9PROT</name>
<dbReference type="PANTHER" id="PTHR21363:SF0">
    <property type="entry name" value="PREPHENATE DEHYDROGENASE [NADP(+)]"/>
    <property type="match status" value="1"/>
</dbReference>
<keyword evidence="4" id="KW-1185">Reference proteome</keyword>
<evidence type="ECO:0000313" key="3">
    <source>
        <dbReference type="EMBL" id="RVU36081.1"/>
    </source>
</evidence>
<evidence type="ECO:0000259" key="2">
    <source>
        <dbReference type="PROSITE" id="PS51176"/>
    </source>
</evidence>
<dbReference type="InterPro" id="IPR046826">
    <property type="entry name" value="PDH_N"/>
</dbReference>
<dbReference type="GO" id="GO:0006571">
    <property type="term" value="P:tyrosine biosynthetic process"/>
    <property type="evidence" value="ECO:0007669"/>
    <property type="project" value="InterPro"/>
</dbReference>
<proteinExistence type="predicted"/>
<dbReference type="GO" id="GO:0008977">
    <property type="term" value="F:prephenate dehydrogenase (NAD+) activity"/>
    <property type="evidence" value="ECO:0007669"/>
    <property type="project" value="InterPro"/>
</dbReference>
<dbReference type="Gene3D" id="3.40.50.720">
    <property type="entry name" value="NAD(P)-binding Rossmann-like Domain"/>
    <property type="match status" value="1"/>
</dbReference>